<dbReference type="AlphaFoldDB" id="A0A9E5MIQ3"/>
<dbReference type="SUPFAM" id="SSF51556">
    <property type="entry name" value="Metallo-dependent hydrolases"/>
    <property type="match status" value="1"/>
</dbReference>
<proteinExistence type="predicted"/>
<comment type="caution">
    <text evidence="2">The sequence shown here is derived from an EMBL/GenBank/DDBJ whole genome shotgun (WGS) entry which is preliminary data.</text>
</comment>
<dbReference type="RefSeq" id="WP_152584281.1">
    <property type="nucleotide sequence ID" value="NZ_VIKT02000037.1"/>
</dbReference>
<dbReference type="InterPro" id="IPR032466">
    <property type="entry name" value="Metal_Hydrolase"/>
</dbReference>
<evidence type="ECO:0000313" key="3">
    <source>
        <dbReference type="Proteomes" id="UP000818266"/>
    </source>
</evidence>
<gene>
    <name evidence="2" type="ORF">FK219_012945</name>
</gene>
<dbReference type="EMBL" id="VIKT02000037">
    <property type="protein sequence ID" value="NHF64130.1"/>
    <property type="molecule type" value="Genomic_DNA"/>
</dbReference>
<dbReference type="InterPro" id="IPR006680">
    <property type="entry name" value="Amidohydro-rel"/>
</dbReference>
<accession>A0A9E5MIQ3</accession>
<dbReference type="OrthoDB" id="5450317at2"/>
<organism evidence="2 3">
    <name type="scientific">Microcella pacifica</name>
    <dbReference type="NCBI Taxonomy" id="2591847"/>
    <lineage>
        <taxon>Bacteria</taxon>
        <taxon>Bacillati</taxon>
        <taxon>Actinomycetota</taxon>
        <taxon>Actinomycetes</taxon>
        <taxon>Micrococcales</taxon>
        <taxon>Microbacteriaceae</taxon>
        <taxon>Microcella</taxon>
    </lineage>
</organism>
<dbReference type="Proteomes" id="UP000818266">
    <property type="component" value="Unassembled WGS sequence"/>
</dbReference>
<reference evidence="2 3" key="1">
    <citation type="submission" date="2019-06" db="EMBL/GenBank/DDBJ databases">
        <authorList>
            <person name="De-Chao Zhang Q."/>
        </authorList>
    </citation>
    <scope>NUCLEOTIDE SEQUENCE [LARGE SCALE GENOMIC DNA]</scope>
    <source>
        <strain evidence="2 3">KN1116</strain>
    </source>
</reference>
<dbReference type="GO" id="GO:0016787">
    <property type="term" value="F:hydrolase activity"/>
    <property type="evidence" value="ECO:0007669"/>
    <property type="project" value="InterPro"/>
</dbReference>
<name>A0A9E5MIQ3_9MICO</name>
<evidence type="ECO:0000259" key="1">
    <source>
        <dbReference type="Pfam" id="PF04909"/>
    </source>
</evidence>
<keyword evidence="3" id="KW-1185">Reference proteome</keyword>
<dbReference type="Pfam" id="PF04909">
    <property type="entry name" value="Amidohydro_2"/>
    <property type="match status" value="1"/>
</dbReference>
<reference evidence="2 3" key="2">
    <citation type="submission" date="2020-03" db="EMBL/GenBank/DDBJ databases">
        <title>Chryseoglobus sp. isolated from a deep-sea seamount.</title>
        <authorList>
            <person name="Zhang D.-C."/>
        </authorList>
    </citation>
    <scope>NUCLEOTIDE SEQUENCE [LARGE SCALE GENOMIC DNA]</scope>
    <source>
        <strain evidence="2 3">KN1116</strain>
    </source>
</reference>
<dbReference type="InterPro" id="IPR052358">
    <property type="entry name" value="Aro_Compnd_Degr_Hydrolases"/>
</dbReference>
<protein>
    <submittedName>
        <fullName evidence="2">Amidohydrolase family protein</fullName>
    </submittedName>
</protein>
<sequence length="297" mass="33384">MNAPAFVKDADWLDWDPSPTTPRFVVPAGAVDAHCHVFGPGDTFPFAPERKYTPCDASREQLFALRDFLGFTKNVVVQATCHGADNSALLDVLEHSDDQARGVVTVTTDVTQYELERMHELGVRGVRFNYVKRLVDPRPDEYYREIIAKIAPLGWHVVLYFEPTDLAEKRGFFSSLGVPLVIDHMGRPDVTKPLDNPEFAMFVDFVQNTPDVWTKVSCPDRLTATGSPLYADVVPFAQTIVDEFPDRVLWGTDWPHPNMKKEMPDDGILVDYVPSIATTAALQQKLLVTNPTTLYWS</sequence>
<dbReference type="Gene3D" id="3.20.20.140">
    <property type="entry name" value="Metal-dependent hydrolases"/>
    <property type="match status" value="1"/>
</dbReference>
<evidence type="ECO:0000313" key="2">
    <source>
        <dbReference type="EMBL" id="NHF64130.1"/>
    </source>
</evidence>
<dbReference type="PANTHER" id="PTHR35563:SF2">
    <property type="entry name" value="BARREL METAL-DEPENDENT HYDROLASE, PUTATIVE (AFU_ORTHOLOGUE AFUA_1G16240)-RELATED"/>
    <property type="match status" value="1"/>
</dbReference>
<dbReference type="PANTHER" id="PTHR35563">
    <property type="entry name" value="BARREL METAL-DEPENDENT HYDROLASE, PUTATIVE (AFU_ORTHOLOGUE AFUA_1G16240)-RELATED"/>
    <property type="match status" value="1"/>
</dbReference>
<feature type="domain" description="Amidohydrolase-related" evidence="1">
    <location>
        <begin position="31"/>
        <end position="295"/>
    </location>
</feature>